<dbReference type="InterPro" id="IPR012798">
    <property type="entry name" value="Cbl_synth_CobG-like"/>
</dbReference>
<organism evidence="8 9">
    <name type="scientific">Fuscovulum ytuae</name>
    <dbReference type="NCBI Taxonomy" id="3042299"/>
    <lineage>
        <taxon>Bacteria</taxon>
        <taxon>Pseudomonadati</taxon>
        <taxon>Pseudomonadota</taxon>
        <taxon>Alphaproteobacteria</taxon>
        <taxon>Rhodobacterales</taxon>
        <taxon>Paracoccaceae</taxon>
        <taxon>Fuscovulum</taxon>
    </lineage>
</organism>
<dbReference type="Pfam" id="PF03460">
    <property type="entry name" value="NIR_SIR_ferr"/>
    <property type="match status" value="1"/>
</dbReference>
<dbReference type="Gene3D" id="3.30.413.10">
    <property type="entry name" value="Sulfite Reductase Hemoprotein, domain 1"/>
    <property type="match status" value="2"/>
</dbReference>
<accession>A0ABY8Q1Q0</accession>
<evidence type="ECO:0000259" key="7">
    <source>
        <dbReference type="Pfam" id="PF03460"/>
    </source>
</evidence>
<dbReference type="InterPro" id="IPR045854">
    <property type="entry name" value="NO2/SO3_Rdtase_4Fe4S_sf"/>
</dbReference>
<dbReference type="Proteomes" id="UP001230978">
    <property type="component" value="Chromosome"/>
</dbReference>
<name>A0ABY8Q1Q0_9RHOB</name>
<evidence type="ECO:0000256" key="1">
    <source>
        <dbReference type="ARBA" id="ARBA00022485"/>
    </source>
</evidence>
<dbReference type="SUPFAM" id="SSF56014">
    <property type="entry name" value="Nitrite and sulphite reductase 4Fe-4S domain-like"/>
    <property type="match status" value="1"/>
</dbReference>
<keyword evidence="2" id="KW-0349">Heme</keyword>
<evidence type="ECO:0000313" key="8">
    <source>
        <dbReference type="EMBL" id="WGV14653.1"/>
    </source>
</evidence>
<dbReference type="InterPro" id="IPR006066">
    <property type="entry name" value="NO2/SO3_Rdtase_FeS/sirohaem_BS"/>
</dbReference>
<evidence type="ECO:0000256" key="3">
    <source>
        <dbReference type="ARBA" id="ARBA00022723"/>
    </source>
</evidence>
<keyword evidence="4 8" id="KW-0560">Oxidoreductase</keyword>
<dbReference type="InterPro" id="IPR005117">
    <property type="entry name" value="NiRdtase/SiRdtase_haem-b_fer"/>
</dbReference>
<dbReference type="Gene3D" id="3.90.480.10">
    <property type="entry name" value="Sulfite Reductase Hemoprotein,Domain 2"/>
    <property type="match status" value="1"/>
</dbReference>
<dbReference type="InterPro" id="IPR036136">
    <property type="entry name" value="Nit/Sulf_reduc_fer-like_dom_sf"/>
</dbReference>
<dbReference type="PROSITE" id="PS00365">
    <property type="entry name" value="NIR_SIR"/>
    <property type="match status" value="1"/>
</dbReference>
<evidence type="ECO:0000313" key="9">
    <source>
        <dbReference type="Proteomes" id="UP001230978"/>
    </source>
</evidence>
<feature type="domain" description="Nitrite/Sulfite reductase ferredoxin-like" evidence="7">
    <location>
        <begin position="17"/>
        <end position="82"/>
    </location>
</feature>
<evidence type="ECO:0000256" key="2">
    <source>
        <dbReference type="ARBA" id="ARBA00022617"/>
    </source>
</evidence>
<gene>
    <name evidence="8" type="primary">cobG</name>
    <name evidence="8" type="ORF">QF092_10105</name>
</gene>
<evidence type="ECO:0000256" key="5">
    <source>
        <dbReference type="ARBA" id="ARBA00023004"/>
    </source>
</evidence>
<dbReference type="PANTHER" id="PTHR32439:SF9">
    <property type="entry name" value="BLR3264 PROTEIN"/>
    <property type="match status" value="1"/>
</dbReference>
<dbReference type="GO" id="GO:0043818">
    <property type="term" value="F:precorrin-3B synthase activity"/>
    <property type="evidence" value="ECO:0007669"/>
    <property type="project" value="UniProtKB-EC"/>
</dbReference>
<dbReference type="EC" id="1.14.13.83" evidence="8"/>
<dbReference type="NCBIfam" id="TIGR02435">
    <property type="entry name" value="CobG"/>
    <property type="match status" value="1"/>
</dbReference>
<protein>
    <submittedName>
        <fullName evidence="8">Precorrin-3B synthase</fullName>
        <ecNumber evidence="8">1.14.13.83</ecNumber>
    </submittedName>
</protein>
<keyword evidence="9" id="KW-1185">Reference proteome</keyword>
<dbReference type="InterPro" id="IPR051329">
    <property type="entry name" value="NIR_SIR_4Fe-4S"/>
</dbReference>
<evidence type="ECO:0000256" key="6">
    <source>
        <dbReference type="ARBA" id="ARBA00023014"/>
    </source>
</evidence>
<keyword evidence="5" id="KW-0408">Iron</keyword>
<keyword evidence="1" id="KW-0004">4Fe-4S</keyword>
<evidence type="ECO:0000256" key="4">
    <source>
        <dbReference type="ARBA" id="ARBA00023002"/>
    </source>
</evidence>
<proteinExistence type="predicted"/>
<dbReference type="EMBL" id="CP124535">
    <property type="protein sequence ID" value="WGV14653.1"/>
    <property type="molecule type" value="Genomic_DNA"/>
</dbReference>
<dbReference type="RefSeq" id="WP_281463777.1">
    <property type="nucleotide sequence ID" value="NZ_CP124535.1"/>
</dbReference>
<dbReference type="PANTHER" id="PTHR32439">
    <property type="entry name" value="FERREDOXIN--NITRITE REDUCTASE, CHLOROPLASTIC"/>
    <property type="match status" value="1"/>
</dbReference>
<dbReference type="SUPFAM" id="SSF55124">
    <property type="entry name" value="Nitrite/Sulfite reductase N-terminal domain-like"/>
    <property type="match status" value="2"/>
</dbReference>
<keyword evidence="3" id="KW-0479">Metal-binding</keyword>
<sequence length="377" mass="38729">MTPAFTVKGWCPGALRPMASGDGLVVRVRPTNGRLTAAQAAGLAQAAARHGNGLIDLSARGNVQLRGVTEGTHAALIDDLRALGLIDPDILSETRRNILVTPFADGETDALAATLAVALADVPPLPGKFGFVIDTGPAPILTATAGDIRLERGHDGGLILRPDGLPHGIPVTTETAAAEAIALARWFTETGGITDGRGRMAAHIARGHRPALPRTATPAPAQTPPGPGLVPQGALVAFEFGQMTATTLSGLAALGNLRITPWRMVLIEGLQTLPTLPGLILSQDDPLRRVEACTGAPGCLQAHAEIRPLARRLAAQVPPGRTLHLSGCAKGCAHPGPADLTLVATPSGFDLIQGGTAQDAPRARALDATGIDLKGLF</sequence>
<keyword evidence="6" id="KW-0411">Iron-sulfur</keyword>
<reference evidence="8 9" key="1">
    <citation type="submission" date="2023-04" db="EMBL/GenBank/DDBJ databases">
        <title>YMD61, complete Genome.</title>
        <authorList>
            <person name="Zhang J."/>
        </authorList>
    </citation>
    <scope>NUCLEOTIDE SEQUENCE [LARGE SCALE GENOMIC DNA]</scope>
    <source>
        <strain evidence="8 9">YMD61</strain>
    </source>
</reference>